<dbReference type="PROSITE" id="PS50850">
    <property type="entry name" value="MFS"/>
    <property type="match status" value="1"/>
</dbReference>
<evidence type="ECO:0000256" key="2">
    <source>
        <dbReference type="ARBA" id="ARBA00022692"/>
    </source>
</evidence>
<evidence type="ECO:0000256" key="4">
    <source>
        <dbReference type="ARBA" id="ARBA00023136"/>
    </source>
</evidence>
<feature type="transmembrane region" description="Helical" evidence="5">
    <location>
        <begin position="340"/>
        <end position="360"/>
    </location>
</feature>
<dbReference type="GO" id="GO:0022857">
    <property type="term" value="F:transmembrane transporter activity"/>
    <property type="evidence" value="ECO:0007669"/>
    <property type="project" value="InterPro"/>
</dbReference>
<evidence type="ECO:0000256" key="3">
    <source>
        <dbReference type="ARBA" id="ARBA00022989"/>
    </source>
</evidence>
<dbReference type="SUPFAM" id="SSF103473">
    <property type="entry name" value="MFS general substrate transporter"/>
    <property type="match status" value="1"/>
</dbReference>
<dbReference type="GO" id="GO:0016020">
    <property type="term" value="C:membrane"/>
    <property type="evidence" value="ECO:0007669"/>
    <property type="project" value="UniProtKB-SubCell"/>
</dbReference>
<gene>
    <name evidence="7" type="ORF">NQ318_004210</name>
</gene>
<dbReference type="InterPro" id="IPR036259">
    <property type="entry name" value="MFS_trans_sf"/>
</dbReference>
<feature type="transmembrane region" description="Helical" evidence="5">
    <location>
        <begin position="306"/>
        <end position="328"/>
    </location>
</feature>
<dbReference type="PANTHER" id="PTHR11662:SF280">
    <property type="entry name" value="FI21844P1-RELATED"/>
    <property type="match status" value="1"/>
</dbReference>
<dbReference type="InterPro" id="IPR020846">
    <property type="entry name" value="MFS_dom"/>
</dbReference>
<evidence type="ECO:0000313" key="8">
    <source>
        <dbReference type="Proteomes" id="UP001162162"/>
    </source>
</evidence>
<dbReference type="Pfam" id="PF07690">
    <property type="entry name" value="MFS_1"/>
    <property type="match status" value="1"/>
</dbReference>
<name>A0AAV8Y685_9CUCU</name>
<feature type="transmembrane region" description="Helical" evidence="5">
    <location>
        <begin position="50"/>
        <end position="72"/>
    </location>
</feature>
<keyword evidence="2 5" id="KW-0812">Transmembrane</keyword>
<dbReference type="AlphaFoldDB" id="A0AAV8Y685"/>
<feature type="transmembrane region" description="Helical" evidence="5">
    <location>
        <begin position="115"/>
        <end position="137"/>
    </location>
</feature>
<keyword evidence="3 5" id="KW-1133">Transmembrane helix</keyword>
<evidence type="ECO:0000256" key="5">
    <source>
        <dbReference type="SAM" id="Phobius"/>
    </source>
</evidence>
<feature type="transmembrane region" description="Helical" evidence="5">
    <location>
        <begin position="251"/>
        <end position="269"/>
    </location>
</feature>
<dbReference type="PANTHER" id="PTHR11662">
    <property type="entry name" value="SOLUTE CARRIER FAMILY 17"/>
    <property type="match status" value="1"/>
</dbReference>
<dbReference type="Proteomes" id="UP001162162">
    <property type="component" value="Unassembled WGS sequence"/>
</dbReference>
<comment type="caution">
    <text evidence="7">The sequence shown here is derived from an EMBL/GenBank/DDBJ whole genome shotgun (WGS) entry which is preliminary data.</text>
</comment>
<keyword evidence="8" id="KW-1185">Reference proteome</keyword>
<feature type="transmembrane region" description="Helical" evidence="5">
    <location>
        <begin position="408"/>
        <end position="429"/>
    </location>
</feature>
<dbReference type="Gene3D" id="1.20.1250.20">
    <property type="entry name" value="MFS general substrate transporter like domains"/>
    <property type="match status" value="2"/>
</dbReference>
<dbReference type="FunFam" id="1.20.1250.20:FF:000532">
    <property type="entry name" value="SLC (SoLute Carrier) homolog"/>
    <property type="match status" value="1"/>
</dbReference>
<evidence type="ECO:0000259" key="6">
    <source>
        <dbReference type="PROSITE" id="PS50850"/>
    </source>
</evidence>
<dbReference type="EMBL" id="JAPWTK010000189">
    <property type="protein sequence ID" value="KAJ8946321.1"/>
    <property type="molecule type" value="Genomic_DNA"/>
</dbReference>
<feature type="transmembrane region" description="Helical" evidence="5">
    <location>
        <begin position="281"/>
        <end position="300"/>
    </location>
</feature>
<evidence type="ECO:0000313" key="7">
    <source>
        <dbReference type="EMBL" id="KAJ8946321.1"/>
    </source>
</evidence>
<dbReference type="InterPro" id="IPR050382">
    <property type="entry name" value="MFS_Na/Anion_cotransporter"/>
</dbReference>
<feature type="transmembrane region" description="Helical" evidence="5">
    <location>
        <begin position="200"/>
        <end position="221"/>
    </location>
</feature>
<feature type="transmembrane region" description="Helical" evidence="5">
    <location>
        <begin position="143"/>
        <end position="162"/>
    </location>
</feature>
<organism evidence="7 8">
    <name type="scientific">Aromia moschata</name>
    <dbReference type="NCBI Taxonomy" id="1265417"/>
    <lineage>
        <taxon>Eukaryota</taxon>
        <taxon>Metazoa</taxon>
        <taxon>Ecdysozoa</taxon>
        <taxon>Arthropoda</taxon>
        <taxon>Hexapoda</taxon>
        <taxon>Insecta</taxon>
        <taxon>Pterygota</taxon>
        <taxon>Neoptera</taxon>
        <taxon>Endopterygota</taxon>
        <taxon>Coleoptera</taxon>
        <taxon>Polyphaga</taxon>
        <taxon>Cucujiformia</taxon>
        <taxon>Chrysomeloidea</taxon>
        <taxon>Cerambycidae</taxon>
        <taxon>Cerambycinae</taxon>
        <taxon>Callichromatini</taxon>
        <taxon>Aromia</taxon>
    </lineage>
</organism>
<accession>A0AAV8Y685</accession>
<comment type="subcellular location">
    <subcellularLocation>
        <location evidence="1">Membrane</location>
        <topology evidence="1">Multi-pass membrane protein</topology>
    </subcellularLocation>
</comment>
<keyword evidence="4 5" id="KW-0472">Membrane</keyword>
<protein>
    <recommendedName>
        <fullName evidence="6">Major facilitator superfamily (MFS) profile domain-containing protein</fullName>
    </recommendedName>
</protein>
<sequence length="455" mass="50020">MITDDPPDESIPTYPEWTSEKNIMLSSFFWGYVSLQIFAGQLAKNYGPKLFLTVAIFTCSLFTALVPFFGSWLGSGGVIACRVIQGMCQGFLFPSVHNLLSFWAPLIDRTTIGSFVYAAAPLGNVIAMPITGAIAASTAGWPVVFYLYGAMGMCWTVVWVLTGSDSPSKHKSISPEEKKYIEADLVMEDRKTIPTPWTSIFTSWPFWAILIAHCGQNWGFWTLLTEIPSYMENVLGFKIASNSYLSSLPYFVLWLLSLVMSPLADWLIARQTLTLGKSRKIFNTIGLWVPALALISLIFVESTQKTATIFLLVIAVGFNAGVFSGFNVNHIDISPTHSGTLMGITNSLSNIFGILAPLAVDAFKSMSGYGEEKYRSCSSGSWKWIPPNALQDERSTAPANPSTTEKPLWNIVFGVAAVIYLITGAFYMYGASGVIQSWDHVVSDDENGKKKKQPV</sequence>
<proteinExistence type="predicted"/>
<reference evidence="7" key="1">
    <citation type="journal article" date="2023" name="Insect Mol. Biol.">
        <title>Genome sequencing provides insights into the evolution of gene families encoding plant cell wall-degrading enzymes in longhorned beetles.</title>
        <authorList>
            <person name="Shin N.R."/>
            <person name="Okamura Y."/>
            <person name="Kirsch R."/>
            <person name="Pauchet Y."/>
        </authorList>
    </citation>
    <scope>NUCLEOTIDE SEQUENCE</scope>
    <source>
        <strain evidence="7">AMC_N1</strain>
    </source>
</reference>
<dbReference type="GO" id="GO:0006820">
    <property type="term" value="P:monoatomic anion transport"/>
    <property type="evidence" value="ECO:0007669"/>
    <property type="project" value="TreeGrafter"/>
</dbReference>
<evidence type="ECO:0000256" key="1">
    <source>
        <dbReference type="ARBA" id="ARBA00004141"/>
    </source>
</evidence>
<dbReference type="InterPro" id="IPR011701">
    <property type="entry name" value="MFS"/>
</dbReference>
<feature type="domain" description="Major facilitator superfamily (MFS) profile" evidence="6">
    <location>
        <begin position="1"/>
        <end position="432"/>
    </location>
</feature>